<dbReference type="EMBL" id="LR798298">
    <property type="protein sequence ID" value="CAB5222124.1"/>
    <property type="molecule type" value="Genomic_DNA"/>
</dbReference>
<evidence type="ECO:0000313" key="1">
    <source>
        <dbReference type="EMBL" id="CAB5222124.1"/>
    </source>
</evidence>
<proteinExistence type="predicted"/>
<protein>
    <submittedName>
        <fullName evidence="1">Uncharacterized protein</fullName>
    </submittedName>
</protein>
<sequence length="461" mass="49778">MALSSSWSLLIGPVEPGSATDFTNRMFGGVVNQSVQPGSIGRGSFTFRLNNYDGALTPGGGGTYSTVDWFSQGVFLTSSIISSIYGTNSVPVFHGIVTGFDFFDDGKNSYVDLTALDSWTIAGRTKQTTTVVNMTSASPAPASAINFAVFGNYGFPATMFPSLGVVSADPVTNSTVVITELSSQTTPTGGGNENGTIYGCANDSAQLTNLTFADFLNQAILPANISVAWPTTIDKQNLGYDYCVHQLSIISRGLSIAYTSPWFQTQQFTNQGVAAAQIAFNSITRGFNIDELINTATIQYTTSSDTTTSTVTNSSSINKYGARAVSYTSMMGGYPYSSLGLPTPQQSNEIATEWVNRYSTTRFVPDGLTTSFKTAFSNVVNEQIFWIYFSRLMDIRRGMWNKAIVTAKGNNGVTQTTESTISGRQIKISPADTELNFQLVDHADNHSFYLDIDNLDEDRIL</sequence>
<name>A0A6J7X180_9CAUD</name>
<gene>
    <name evidence="1" type="ORF">UFOVP363_10</name>
</gene>
<reference evidence="1" key="1">
    <citation type="submission" date="2020-05" db="EMBL/GenBank/DDBJ databases">
        <authorList>
            <person name="Chiriac C."/>
            <person name="Salcher M."/>
            <person name="Ghai R."/>
            <person name="Kavagutti S V."/>
        </authorList>
    </citation>
    <scope>NUCLEOTIDE SEQUENCE</scope>
</reference>
<accession>A0A6J7X180</accession>
<organism evidence="1">
    <name type="scientific">uncultured Caudovirales phage</name>
    <dbReference type="NCBI Taxonomy" id="2100421"/>
    <lineage>
        <taxon>Viruses</taxon>
        <taxon>Duplodnaviria</taxon>
        <taxon>Heunggongvirae</taxon>
        <taxon>Uroviricota</taxon>
        <taxon>Caudoviricetes</taxon>
        <taxon>Peduoviridae</taxon>
        <taxon>Maltschvirus</taxon>
        <taxon>Maltschvirus maltsch</taxon>
    </lineage>
</organism>